<organism evidence="14 15">
    <name type="scientific">Halomonas colorata</name>
    <dbReference type="NCBI Taxonomy" id="2742615"/>
    <lineage>
        <taxon>Bacteria</taxon>
        <taxon>Pseudomonadati</taxon>
        <taxon>Pseudomonadota</taxon>
        <taxon>Gammaproteobacteria</taxon>
        <taxon>Oceanospirillales</taxon>
        <taxon>Halomonadaceae</taxon>
        <taxon>Halomonas</taxon>
    </lineage>
</organism>
<keyword evidence="6 11" id="KW-0812">Transmembrane</keyword>
<dbReference type="PANTHER" id="PTHR45436">
    <property type="entry name" value="SENSOR HISTIDINE KINASE YKOH"/>
    <property type="match status" value="1"/>
</dbReference>
<dbReference type="SUPFAM" id="SSF55874">
    <property type="entry name" value="ATPase domain of HSP90 chaperone/DNA topoisomerase II/histidine kinase"/>
    <property type="match status" value="1"/>
</dbReference>
<dbReference type="PRINTS" id="PR00344">
    <property type="entry name" value="BCTRLSENSOR"/>
</dbReference>
<dbReference type="InterPro" id="IPR005467">
    <property type="entry name" value="His_kinase_dom"/>
</dbReference>
<dbReference type="PANTHER" id="PTHR45436:SF5">
    <property type="entry name" value="SENSOR HISTIDINE KINASE TRCS"/>
    <property type="match status" value="1"/>
</dbReference>
<dbReference type="InterPro" id="IPR050428">
    <property type="entry name" value="TCS_sensor_his_kinase"/>
</dbReference>
<evidence type="ECO:0000256" key="6">
    <source>
        <dbReference type="ARBA" id="ARBA00022692"/>
    </source>
</evidence>
<sequence length="455" mass="50517">MSKPAPSWRTRWSGRSISLRLLLAVLLMIGIALPVAGTLLSHHYRKAATESFDERLEATLNVIIAGVAFDPFTQQLRYERALGDPRFDQVFSGWYWQITDQQGHSVTSRSLWDQRLPVTDDEKTSGREVTGPREQSLRVVERDIYLAPLEAPLHVSVGARNDELVSDMHEFQRLLWLGLLGLGALLLGVLGLQVRWGLAPLRRMQANLKDVEQGRAEQLAVDLPDELATLAASMNAVLARDQRLIERGRHTAGNLAHALKTPLSVMRLLVRQLPEERRSAWDVELTRVDSAVRHHLARASAAGEGGRFAPIDVYGTLSPLLSGLGRLAQRRNITLQQCWESQPRVHMDTQDIQELIGNLLDNALRWASHEVTLEVQAVDLTLQLTVSDDGPGMTEAECQEAVQRGKRLDEQRSQSGLGLAIVADLVSLYQGDMQLQRAEAGGLKVSIELPVIARG</sequence>
<name>A0ABR9G214_9GAMM</name>
<evidence type="ECO:0000256" key="7">
    <source>
        <dbReference type="ARBA" id="ARBA00022777"/>
    </source>
</evidence>
<dbReference type="PROSITE" id="PS50885">
    <property type="entry name" value="HAMP"/>
    <property type="match status" value="1"/>
</dbReference>
<gene>
    <name evidence="14" type="ORF">EI547_15860</name>
</gene>
<dbReference type="GO" id="GO:0016301">
    <property type="term" value="F:kinase activity"/>
    <property type="evidence" value="ECO:0007669"/>
    <property type="project" value="UniProtKB-KW"/>
</dbReference>
<dbReference type="SMART" id="SM00387">
    <property type="entry name" value="HATPase_c"/>
    <property type="match status" value="1"/>
</dbReference>
<dbReference type="Pfam" id="PF02518">
    <property type="entry name" value="HATPase_c"/>
    <property type="match status" value="1"/>
</dbReference>
<keyword evidence="8 11" id="KW-1133">Transmembrane helix</keyword>
<dbReference type="InterPro" id="IPR003660">
    <property type="entry name" value="HAMP_dom"/>
</dbReference>
<keyword evidence="4" id="KW-0597">Phosphoprotein</keyword>
<dbReference type="InterPro" id="IPR036890">
    <property type="entry name" value="HATPase_C_sf"/>
</dbReference>
<dbReference type="RefSeq" id="WP_192539367.1">
    <property type="nucleotide sequence ID" value="NZ_RRZB01000051.1"/>
</dbReference>
<dbReference type="InterPro" id="IPR036097">
    <property type="entry name" value="HisK_dim/P_sf"/>
</dbReference>
<comment type="caution">
    <text evidence="14">The sequence shown here is derived from an EMBL/GenBank/DDBJ whole genome shotgun (WGS) entry which is preliminary data.</text>
</comment>
<accession>A0ABR9G214</accession>
<dbReference type="InterPro" id="IPR003594">
    <property type="entry name" value="HATPase_dom"/>
</dbReference>
<evidence type="ECO:0000256" key="10">
    <source>
        <dbReference type="ARBA" id="ARBA00023136"/>
    </source>
</evidence>
<keyword evidence="15" id="KW-1185">Reference proteome</keyword>
<dbReference type="InterPro" id="IPR004358">
    <property type="entry name" value="Sig_transdc_His_kin-like_C"/>
</dbReference>
<protein>
    <recommendedName>
        <fullName evidence="3">histidine kinase</fullName>
        <ecNumber evidence="3">2.7.13.3</ecNumber>
    </recommendedName>
</protein>
<dbReference type="CDD" id="cd06225">
    <property type="entry name" value="HAMP"/>
    <property type="match status" value="1"/>
</dbReference>
<evidence type="ECO:0000313" key="15">
    <source>
        <dbReference type="Proteomes" id="UP001645038"/>
    </source>
</evidence>
<feature type="domain" description="Histidine kinase" evidence="12">
    <location>
        <begin position="254"/>
        <end position="453"/>
    </location>
</feature>
<dbReference type="EC" id="2.7.13.3" evidence="3"/>
<dbReference type="Gene3D" id="3.30.565.10">
    <property type="entry name" value="Histidine kinase-like ATPase, C-terminal domain"/>
    <property type="match status" value="1"/>
</dbReference>
<keyword evidence="10 11" id="KW-0472">Membrane</keyword>
<evidence type="ECO:0000256" key="3">
    <source>
        <dbReference type="ARBA" id="ARBA00012438"/>
    </source>
</evidence>
<evidence type="ECO:0000256" key="8">
    <source>
        <dbReference type="ARBA" id="ARBA00022989"/>
    </source>
</evidence>
<dbReference type="PROSITE" id="PS50109">
    <property type="entry name" value="HIS_KIN"/>
    <property type="match status" value="1"/>
</dbReference>
<keyword evidence="5" id="KW-0808">Transferase</keyword>
<dbReference type="Gene3D" id="1.10.287.130">
    <property type="match status" value="1"/>
</dbReference>
<dbReference type="SUPFAM" id="SSF47384">
    <property type="entry name" value="Homodimeric domain of signal transducing histidine kinase"/>
    <property type="match status" value="1"/>
</dbReference>
<feature type="domain" description="HAMP" evidence="13">
    <location>
        <begin position="195"/>
        <end position="246"/>
    </location>
</feature>
<keyword evidence="9" id="KW-0902">Two-component regulatory system</keyword>
<evidence type="ECO:0000259" key="12">
    <source>
        <dbReference type="PROSITE" id="PS50109"/>
    </source>
</evidence>
<evidence type="ECO:0000256" key="1">
    <source>
        <dbReference type="ARBA" id="ARBA00000085"/>
    </source>
</evidence>
<reference evidence="14 15" key="1">
    <citation type="submission" date="2020-07" db="EMBL/GenBank/DDBJ databases">
        <title>Halophilic bacteria isolated from french cheeses.</title>
        <authorList>
            <person name="Kothe C.I."/>
            <person name="Farah-Kraiem B."/>
            <person name="Renault P."/>
            <person name="Dridi B."/>
        </authorList>
    </citation>
    <scope>NUCLEOTIDE SEQUENCE [LARGE SCALE GENOMIC DNA]</scope>
    <source>
        <strain evidence="14 15">FME20</strain>
    </source>
</reference>
<evidence type="ECO:0000256" key="2">
    <source>
        <dbReference type="ARBA" id="ARBA00004370"/>
    </source>
</evidence>
<proteinExistence type="predicted"/>
<comment type="subcellular location">
    <subcellularLocation>
        <location evidence="2">Membrane</location>
    </subcellularLocation>
</comment>
<keyword evidence="7 14" id="KW-0418">Kinase</keyword>
<dbReference type="Proteomes" id="UP001645038">
    <property type="component" value="Unassembled WGS sequence"/>
</dbReference>
<evidence type="ECO:0000256" key="5">
    <source>
        <dbReference type="ARBA" id="ARBA00022679"/>
    </source>
</evidence>
<feature type="transmembrane region" description="Helical" evidence="11">
    <location>
        <begin position="174"/>
        <end position="194"/>
    </location>
</feature>
<dbReference type="EMBL" id="RRZB01000051">
    <property type="protein sequence ID" value="MBE0464917.1"/>
    <property type="molecule type" value="Genomic_DNA"/>
</dbReference>
<evidence type="ECO:0000256" key="4">
    <source>
        <dbReference type="ARBA" id="ARBA00022553"/>
    </source>
</evidence>
<feature type="transmembrane region" description="Helical" evidence="11">
    <location>
        <begin position="21"/>
        <end position="40"/>
    </location>
</feature>
<evidence type="ECO:0000259" key="13">
    <source>
        <dbReference type="PROSITE" id="PS50885"/>
    </source>
</evidence>
<evidence type="ECO:0000256" key="9">
    <source>
        <dbReference type="ARBA" id="ARBA00023012"/>
    </source>
</evidence>
<comment type="catalytic activity">
    <reaction evidence="1">
        <text>ATP + protein L-histidine = ADP + protein N-phospho-L-histidine.</text>
        <dbReference type="EC" id="2.7.13.3"/>
    </reaction>
</comment>
<evidence type="ECO:0000256" key="11">
    <source>
        <dbReference type="SAM" id="Phobius"/>
    </source>
</evidence>
<evidence type="ECO:0000313" key="14">
    <source>
        <dbReference type="EMBL" id="MBE0464917.1"/>
    </source>
</evidence>